<dbReference type="AlphaFoldDB" id="A0A9N7W1Z5"/>
<protein>
    <submittedName>
        <fullName evidence="2">Uncharacterized protein</fullName>
    </submittedName>
</protein>
<sequence length="283" mass="31224">MASQAQQGCSEQIAFTAPGPFVLDVMGRYLDWSICPVAASLHSRTKQDDVRAPSPHGRLSAQRSADAPAESLKHRWTCEHLLNKLTSSSSSSLLLLLLLLLLLDFDHPFGLTFKSPAPSNHSHLVVVNQLKPEPAKFHYHAVAPNLDLCQRGRPRQQEPEDVKRGPPGAVPRSSHETERRWQASSPRTRRYLIGCHSARAASKSPESPRHPLRIEVPFFLLPSFLSPAVIPPTYLVLVHCGPNEPLASSLQLTNTPALLLFLPEHAIDGPRQTISWAASFPLI</sequence>
<accession>A0A9N7W1Z5</accession>
<evidence type="ECO:0000313" key="2">
    <source>
        <dbReference type="EMBL" id="CAB1459398.1"/>
    </source>
</evidence>
<organism evidence="2 3">
    <name type="scientific">Pleuronectes platessa</name>
    <name type="common">European plaice</name>
    <dbReference type="NCBI Taxonomy" id="8262"/>
    <lineage>
        <taxon>Eukaryota</taxon>
        <taxon>Metazoa</taxon>
        <taxon>Chordata</taxon>
        <taxon>Craniata</taxon>
        <taxon>Vertebrata</taxon>
        <taxon>Euteleostomi</taxon>
        <taxon>Actinopterygii</taxon>
        <taxon>Neopterygii</taxon>
        <taxon>Teleostei</taxon>
        <taxon>Neoteleostei</taxon>
        <taxon>Acanthomorphata</taxon>
        <taxon>Carangaria</taxon>
        <taxon>Pleuronectiformes</taxon>
        <taxon>Pleuronectoidei</taxon>
        <taxon>Pleuronectidae</taxon>
        <taxon>Pleuronectes</taxon>
    </lineage>
</organism>
<name>A0A9N7W1Z5_PLEPL</name>
<reference evidence="2" key="1">
    <citation type="submission" date="2020-03" db="EMBL/GenBank/DDBJ databases">
        <authorList>
            <person name="Weist P."/>
        </authorList>
    </citation>
    <scope>NUCLEOTIDE SEQUENCE</scope>
</reference>
<feature type="region of interest" description="Disordered" evidence="1">
    <location>
        <begin position="153"/>
        <end position="186"/>
    </location>
</feature>
<feature type="region of interest" description="Disordered" evidence="1">
    <location>
        <begin position="45"/>
        <end position="66"/>
    </location>
</feature>
<evidence type="ECO:0000313" key="3">
    <source>
        <dbReference type="Proteomes" id="UP001153269"/>
    </source>
</evidence>
<feature type="compositionally biased region" description="Basic and acidic residues" evidence="1">
    <location>
        <begin position="155"/>
        <end position="164"/>
    </location>
</feature>
<proteinExistence type="predicted"/>
<keyword evidence="3" id="KW-1185">Reference proteome</keyword>
<gene>
    <name evidence="2" type="ORF">PLEPLA_LOCUS47235</name>
</gene>
<comment type="caution">
    <text evidence="2">The sequence shown here is derived from an EMBL/GenBank/DDBJ whole genome shotgun (WGS) entry which is preliminary data.</text>
</comment>
<dbReference type="Proteomes" id="UP001153269">
    <property type="component" value="Unassembled WGS sequence"/>
</dbReference>
<evidence type="ECO:0000256" key="1">
    <source>
        <dbReference type="SAM" id="MobiDB-lite"/>
    </source>
</evidence>
<dbReference type="EMBL" id="CADEAL010004429">
    <property type="protein sequence ID" value="CAB1459398.1"/>
    <property type="molecule type" value="Genomic_DNA"/>
</dbReference>